<accession>A0AAN9GDD3</accession>
<dbReference type="GO" id="GO:0003998">
    <property type="term" value="F:acylphosphatase activity"/>
    <property type="evidence" value="ECO:0007669"/>
    <property type="project" value="UniProtKB-EC"/>
</dbReference>
<protein>
    <recommendedName>
        <fullName evidence="2 5">acylphosphatase</fullName>
        <ecNumber evidence="2 5">3.6.1.7</ecNumber>
    </recommendedName>
</protein>
<dbReference type="AlphaFoldDB" id="A0AAN9GDD3"/>
<evidence type="ECO:0000313" key="8">
    <source>
        <dbReference type="EMBL" id="KAK7104146.1"/>
    </source>
</evidence>
<comment type="similarity">
    <text evidence="1 6">Belongs to the acylphosphatase family.</text>
</comment>
<reference evidence="8 9" key="1">
    <citation type="submission" date="2024-02" db="EMBL/GenBank/DDBJ databases">
        <title>Chromosome-scale genome assembly of the rough periwinkle Littorina saxatilis.</title>
        <authorList>
            <person name="De Jode A."/>
            <person name="Faria R."/>
            <person name="Formenti G."/>
            <person name="Sims Y."/>
            <person name="Smith T.P."/>
            <person name="Tracey A."/>
            <person name="Wood J.M.D."/>
            <person name="Zagrodzka Z.B."/>
            <person name="Johannesson K."/>
            <person name="Butlin R.K."/>
            <person name="Leder E.H."/>
        </authorList>
    </citation>
    <scope>NUCLEOTIDE SEQUENCE [LARGE SCALE GENOMIC DNA]</scope>
    <source>
        <strain evidence="8">Snail1</strain>
        <tissue evidence="8">Muscle</tissue>
    </source>
</reference>
<keyword evidence="9" id="KW-1185">Reference proteome</keyword>
<evidence type="ECO:0000256" key="3">
    <source>
        <dbReference type="ARBA" id="ARBA00022801"/>
    </source>
</evidence>
<dbReference type="EC" id="3.6.1.7" evidence="2 5"/>
<dbReference type="PANTHER" id="PTHR10029">
    <property type="entry name" value="ACYLPHOSPHATASE"/>
    <property type="match status" value="1"/>
</dbReference>
<dbReference type="SUPFAM" id="SSF54975">
    <property type="entry name" value="Acylphosphatase/BLUF domain-like"/>
    <property type="match status" value="1"/>
</dbReference>
<feature type="domain" description="Acylphosphatase-like" evidence="7">
    <location>
        <begin position="9"/>
        <end position="99"/>
    </location>
</feature>
<evidence type="ECO:0000256" key="1">
    <source>
        <dbReference type="ARBA" id="ARBA00005614"/>
    </source>
</evidence>
<evidence type="ECO:0000259" key="7">
    <source>
        <dbReference type="PROSITE" id="PS51160"/>
    </source>
</evidence>
<dbReference type="PROSITE" id="PS51160">
    <property type="entry name" value="ACYLPHOSPHATASE_3"/>
    <property type="match status" value="1"/>
</dbReference>
<comment type="caution">
    <text evidence="8">The sequence shown here is derived from an EMBL/GenBank/DDBJ whole genome shotgun (WGS) entry which is preliminary data.</text>
</comment>
<sequence>MASGRKLLSVDFEVFGKVQGVFFRKHTQKTANELGVVGWVRNTQTKTVKGTMQGPPDKVEKLKIWLRTKGSPSSKITKCDFKNERELSSSSYSSFDITK</sequence>
<dbReference type="Proteomes" id="UP001374579">
    <property type="component" value="Unassembled WGS sequence"/>
</dbReference>
<evidence type="ECO:0000313" key="9">
    <source>
        <dbReference type="Proteomes" id="UP001374579"/>
    </source>
</evidence>
<evidence type="ECO:0000256" key="5">
    <source>
        <dbReference type="PROSITE-ProRule" id="PRU00520"/>
    </source>
</evidence>
<dbReference type="PRINTS" id="PR00112">
    <property type="entry name" value="ACYLPHPHTASE"/>
</dbReference>
<dbReference type="InterPro" id="IPR017968">
    <property type="entry name" value="Acylphosphatase_CS"/>
</dbReference>
<gene>
    <name evidence="8" type="ORF">V1264_018909</name>
</gene>
<dbReference type="FunFam" id="3.30.70.100:FF:000011">
    <property type="entry name" value="Acylphosphatase"/>
    <property type="match status" value="1"/>
</dbReference>
<dbReference type="PANTHER" id="PTHR10029:SF3">
    <property type="entry name" value="ACYLPHOSPHATASE-RELATED"/>
    <property type="match status" value="1"/>
</dbReference>
<evidence type="ECO:0000256" key="6">
    <source>
        <dbReference type="RuleBase" id="RU004168"/>
    </source>
</evidence>
<comment type="catalytic activity">
    <reaction evidence="4 5">
        <text>an acyl phosphate + H2O = a carboxylate + phosphate + H(+)</text>
        <dbReference type="Rhea" id="RHEA:14965"/>
        <dbReference type="ChEBI" id="CHEBI:15377"/>
        <dbReference type="ChEBI" id="CHEBI:15378"/>
        <dbReference type="ChEBI" id="CHEBI:29067"/>
        <dbReference type="ChEBI" id="CHEBI:43474"/>
        <dbReference type="ChEBI" id="CHEBI:59918"/>
        <dbReference type="EC" id="3.6.1.7"/>
    </reaction>
</comment>
<dbReference type="PROSITE" id="PS00150">
    <property type="entry name" value="ACYLPHOSPHATASE_1"/>
    <property type="match status" value="1"/>
</dbReference>
<organism evidence="8 9">
    <name type="scientific">Littorina saxatilis</name>
    <dbReference type="NCBI Taxonomy" id="31220"/>
    <lineage>
        <taxon>Eukaryota</taxon>
        <taxon>Metazoa</taxon>
        <taxon>Spiralia</taxon>
        <taxon>Lophotrochozoa</taxon>
        <taxon>Mollusca</taxon>
        <taxon>Gastropoda</taxon>
        <taxon>Caenogastropoda</taxon>
        <taxon>Littorinimorpha</taxon>
        <taxon>Littorinoidea</taxon>
        <taxon>Littorinidae</taxon>
        <taxon>Littorina</taxon>
    </lineage>
</organism>
<dbReference type="InterPro" id="IPR036046">
    <property type="entry name" value="Acylphosphatase-like_dom_sf"/>
</dbReference>
<name>A0AAN9GDD3_9CAEN</name>
<dbReference type="InterPro" id="IPR001792">
    <property type="entry name" value="Acylphosphatase-like_dom"/>
</dbReference>
<evidence type="ECO:0000256" key="2">
    <source>
        <dbReference type="ARBA" id="ARBA00012150"/>
    </source>
</evidence>
<evidence type="ECO:0000256" key="4">
    <source>
        <dbReference type="ARBA" id="ARBA00047645"/>
    </source>
</evidence>
<dbReference type="Gene3D" id="3.30.70.100">
    <property type="match status" value="1"/>
</dbReference>
<feature type="active site" evidence="5">
    <location>
        <position position="24"/>
    </location>
</feature>
<dbReference type="InterPro" id="IPR020456">
    <property type="entry name" value="Acylphosphatase"/>
</dbReference>
<dbReference type="Pfam" id="PF00708">
    <property type="entry name" value="Acylphosphatase"/>
    <property type="match status" value="1"/>
</dbReference>
<feature type="active site" evidence="5">
    <location>
        <position position="42"/>
    </location>
</feature>
<dbReference type="EMBL" id="JBAMIC010000008">
    <property type="protein sequence ID" value="KAK7104146.1"/>
    <property type="molecule type" value="Genomic_DNA"/>
</dbReference>
<proteinExistence type="inferred from homology"/>
<keyword evidence="3 5" id="KW-0378">Hydrolase</keyword>